<dbReference type="InterPro" id="IPR022657">
    <property type="entry name" value="De-COase2_CS"/>
</dbReference>
<keyword evidence="3 11" id="KW-0663">Pyridoxal phosphate</keyword>
<comment type="caution">
    <text evidence="13">The sequence shown here is derived from an EMBL/GenBank/DDBJ whole genome shotgun (WGS) entry which is preliminary data.</text>
</comment>
<feature type="domain" description="Orn/DAP/Arg decarboxylase 2 N-terminal" evidence="12">
    <location>
        <begin position="57"/>
        <end position="293"/>
    </location>
</feature>
<dbReference type="CDD" id="cd00622">
    <property type="entry name" value="PLPDE_III_ODC"/>
    <property type="match status" value="1"/>
</dbReference>
<evidence type="ECO:0000256" key="10">
    <source>
        <dbReference type="ARBA" id="ARBA00049127"/>
    </source>
</evidence>
<evidence type="ECO:0000259" key="12">
    <source>
        <dbReference type="Pfam" id="PF02784"/>
    </source>
</evidence>
<evidence type="ECO:0000256" key="6">
    <source>
        <dbReference type="ARBA" id="ARBA00034115"/>
    </source>
</evidence>
<comment type="catalytic activity">
    <reaction evidence="10">
        <text>L-ornithine + H(+) = putrescine + CO2</text>
        <dbReference type="Rhea" id="RHEA:22964"/>
        <dbReference type="ChEBI" id="CHEBI:15378"/>
        <dbReference type="ChEBI" id="CHEBI:16526"/>
        <dbReference type="ChEBI" id="CHEBI:46911"/>
        <dbReference type="ChEBI" id="CHEBI:326268"/>
        <dbReference type="EC" id="4.1.1.17"/>
    </reaction>
</comment>
<dbReference type="Proteomes" id="UP000186922">
    <property type="component" value="Unassembled WGS sequence"/>
</dbReference>
<organism evidence="13 14">
    <name type="scientific">Ramazzottius varieornatus</name>
    <name type="common">Water bear</name>
    <name type="synonym">Tardigrade</name>
    <dbReference type="NCBI Taxonomy" id="947166"/>
    <lineage>
        <taxon>Eukaryota</taxon>
        <taxon>Metazoa</taxon>
        <taxon>Ecdysozoa</taxon>
        <taxon>Tardigrada</taxon>
        <taxon>Eutardigrada</taxon>
        <taxon>Parachela</taxon>
        <taxon>Hypsibioidea</taxon>
        <taxon>Ramazzottiidae</taxon>
        <taxon>Ramazzottius</taxon>
    </lineage>
</organism>
<dbReference type="AlphaFoldDB" id="A0A1D1V0Q5"/>
<evidence type="ECO:0000256" key="5">
    <source>
        <dbReference type="ARBA" id="ARBA00023239"/>
    </source>
</evidence>
<keyword evidence="5" id="KW-0456">Lyase</keyword>
<feature type="active site" description="Proton donor" evidence="11">
    <location>
        <position position="367"/>
    </location>
</feature>
<dbReference type="PRINTS" id="PR01182">
    <property type="entry name" value="ORNDCRBXLASE"/>
</dbReference>
<dbReference type="GO" id="GO:0005737">
    <property type="term" value="C:cytoplasm"/>
    <property type="evidence" value="ECO:0007669"/>
    <property type="project" value="TreeGrafter"/>
</dbReference>
<dbReference type="PROSITE" id="PS00879">
    <property type="entry name" value="ODR_DC_2_2"/>
    <property type="match status" value="1"/>
</dbReference>
<accession>A0A1D1V0Q5</accession>
<dbReference type="PROSITE" id="PS00878">
    <property type="entry name" value="ODR_DC_2_1"/>
    <property type="match status" value="1"/>
</dbReference>
<dbReference type="FunFam" id="3.20.20.10:FF:000005">
    <property type="entry name" value="Ornithine decarboxylase"/>
    <property type="match status" value="1"/>
</dbReference>
<dbReference type="EC" id="4.1.1.17" evidence="7"/>
<dbReference type="InterPro" id="IPR000183">
    <property type="entry name" value="Orn/DAP/Arg_de-COase"/>
</dbReference>
<dbReference type="SUPFAM" id="SSF50621">
    <property type="entry name" value="Alanine racemase C-terminal domain-like"/>
    <property type="match status" value="1"/>
</dbReference>
<evidence type="ECO:0000313" key="14">
    <source>
        <dbReference type="Proteomes" id="UP000186922"/>
    </source>
</evidence>
<comment type="cofactor">
    <cofactor evidence="1 11">
        <name>pyridoxal 5'-phosphate</name>
        <dbReference type="ChEBI" id="CHEBI:597326"/>
    </cofactor>
</comment>
<keyword evidence="14" id="KW-1185">Reference proteome</keyword>
<dbReference type="GO" id="GO:0004586">
    <property type="term" value="F:ornithine decarboxylase activity"/>
    <property type="evidence" value="ECO:0007669"/>
    <property type="project" value="UniProtKB-EC"/>
</dbReference>
<dbReference type="STRING" id="947166.A0A1D1V0Q5"/>
<feature type="modified residue" description="N6-(pyridoxal phosphate)lysine" evidence="11">
    <location>
        <position position="81"/>
    </location>
</feature>
<evidence type="ECO:0000256" key="1">
    <source>
        <dbReference type="ARBA" id="ARBA00001933"/>
    </source>
</evidence>
<gene>
    <name evidence="13" type="primary">RvY_05468-1</name>
    <name evidence="13" type="synonym">RvY_05468.1</name>
    <name evidence="13" type="ORF">RvY_05468</name>
</gene>
<evidence type="ECO:0000256" key="8">
    <source>
        <dbReference type="ARBA" id="ARBA00037173"/>
    </source>
</evidence>
<reference evidence="13 14" key="1">
    <citation type="journal article" date="2016" name="Nat. Commun.">
        <title>Extremotolerant tardigrade genome and improved radiotolerance of human cultured cells by tardigrade-unique protein.</title>
        <authorList>
            <person name="Hashimoto T."/>
            <person name="Horikawa D.D."/>
            <person name="Saito Y."/>
            <person name="Kuwahara H."/>
            <person name="Kozuka-Hata H."/>
            <person name="Shin-I T."/>
            <person name="Minakuchi Y."/>
            <person name="Ohishi K."/>
            <person name="Motoyama A."/>
            <person name="Aizu T."/>
            <person name="Enomoto A."/>
            <person name="Kondo K."/>
            <person name="Tanaka S."/>
            <person name="Hara Y."/>
            <person name="Koshikawa S."/>
            <person name="Sagara H."/>
            <person name="Miura T."/>
            <person name="Yokobori S."/>
            <person name="Miyagawa K."/>
            <person name="Suzuki Y."/>
            <person name="Kubo T."/>
            <person name="Oyama M."/>
            <person name="Kohara Y."/>
            <person name="Fujiyama A."/>
            <person name="Arakawa K."/>
            <person name="Katayama T."/>
            <person name="Toyoda A."/>
            <person name="Kunieda T."/>
        </authorList>
    </citation>
    <scope>NUCLEOTIDE SEQUENCE [LARGE SCALE GENOMIC DNA]</scope>
    <source>
        <strain evidence="13 14">YOKOZUNA-1</strain>
    </source>
</reference>
<dbReference type="Gene3D" id="3.20.20.10">
    <property type="entry name" value="Alanine racemase"/>
    <property type="match status" value="1"/>
</dbReference>
<protein>
    <recommendedName>
        <fullName evidence="7">ornithine decarboxylase</fullName>
        <ecNumber evidence="7">4.1.1.17</ecNumber>
    </recommendedName>
</protein>
<dbReference type="PANTHER" id="PTHR11482:SF6">
    <property type="entry name" value="ORNITHINE DECARBOXYLASE 1-RELATED"/>
    <property type="match status" value="1"/>
</dbReference>
<dbReference type="OrthoDB" id="5034579at2759"/>
<dbReference type="FunFam" id="2.40.37.10:FF:000005">
    <property type="entry name" value="Ornithine decarboxylase"/>
    <property type="match status" value="1"/>
</dbReference>
<evidence type="ECO:0000256" key="7">
    <source>
        <dbReference type="ARBA" id="ARBA00034138"/>
    </source>
</evidence>
<dbReference type="GO" id="GO:0033387">
    <property type="term" value="P:putrescine biosynthetic process from arginine, via ornithine"/>
    <property type="evidence" value="ECO:0007669"/>
    <property type="project" value="TreeGrafter"/>
</dbReference>
<sequence length="487" mass="53684">MQLYSSLSNQETVLAGDSSLTIYSFDTSQSSVQDFVNEHIKHSDLHGKDDAFYIVNLGDVVRKFHLWREKLPRVEPFYAVKCNDDLGVLQTLAALGTGFDCASKAEIAKVMNLGVGPERIIFAHPCKTASHINYAAEHNVQMTTFDNEPELHKIKRLFPQAELVLRIRADDPLAVCNLGIKFGAKLPEAKRLLGVAKDLQLNVIGVSFHVGSGCTNASAYGKAISWAKEVFEHAESIGMNLNMLDIGGGYPGQQGAPITFQEIVDEVSPALDKYFPQESGVRIIAEPGRFFAASAFTLCVNIVAKRVIEADQVSQDEDGPKFMYYVNDGVYGSFNCLLYDHATVDVKVPPIYVPSELHRASIWGPTCDGIDCISAKCWLPEMDSGQWLIFEDMGAYTCAASSTFNGFSRPGMFYVAPQEAFEQVRPTTCGMTRTTSASTDEGVSLEDHLMKEESVTDGEEEMVMSCAMQGDSYEMPSFQEVEFFDSD</sequence>
<dbReference type="SUPFAM" id="SSF51419">
    <property type="entry name" value="PLP-binding barrel"/>
    <property type="match status" value="1"/>
</dbReference>
<evidence type="ECO:0000313" key="13">
    <source>
        <dbReference type="EMBL" id="GAU93542.1"/>
    </source>
</evidence>
<dbReference type="EMBL" id="BDGG01000002">
    <property type="protein sequence ID" value="GAU93542.1"/>
    <property type="molecule type" value="Genomic_DNA"/>
</dbReference>
<dbReference type="InterPro" id="IPR022653">
    <property type="entry name" value="De-COase2_pyr-phos_BS"/>
</dbReference>
<comment type="pathway">
    <text evidence="6">Amine and polyamine biosynthesis; putrescine biosynthesis via L-ornithine pathway; putrescine from L-ornithine: step 1/1.</text>
</comment>
<comment type="function">
    <text evidence="8">Catalyzes the first and rate-limiting step of polyamine biosynthesis that converts ornithine into putrescine, which is the precursor for the polyamines, spermidine and spermine. Polyamines are essential for cell proliferation and are implicated in cellular processes, ranging from DNA replication to apoptosis.</text>
</comment>
<evidence type="ECO:0000256" key="9">
    <source>
        <dbReference type="ARBA" id="ARBA00046672"/>
    </source>
</evidence>
<comment type="subunit">
    <text evidence="9">Homodimer. Only the dimer is catalytically active, as the active sites are constructed of residues from both monomers.</text>
</comment>
<evidence type="ECO:0000256" key="4">
    <source>
        <dbReference type="ARBA" id="ARBA00023115"/>
    </source>
</evidence>
<dbReference type="InterPro" id="IPR029066">
    <property type="entry name" value="PLP-binding_barrel"/>
</dbReference>
<evidence type="ECO:0000256" key="11">
    <source>
        <dbReference type="PIRSR" id="PIRSR600183-50"/>
    </source>
</evidence>
<proteinExistence type="inferred from homology"/>
<evidence type="ECO:0000256" key="2">
    <source>
        <dbReference type="ARBA" id="ARBA00008872"/>
    </source>
</evidence>
<dbReference type="InterPro" id="IPR002433">
    <property type="entry name" value="Orn_de-COase"/>
</dbReference>
<evidence type="ECO:0000256" key="3">
    <source>
        <dbReference type="ARBA" id="ARBA00022898"/>
    </source>
</evidence>
<name>A0A1D1V0Q5_RAMVA</name>
<dbReference type="Gene3D" id="2.40.37.10">
    <property type="entry name" value="Lyase, Ornithine Decarboxylase, Chain A, domain 1"/>
    <property type="match status" value="1"/>
</dbReference>
<dbReference type="PANTHER" id="PTHR11482">
    <property type="entry name" value="ARGININE/DIAMINOPIMELATE/ORNITHINE DECARBOXYLASE"/>
    <property type="match status" value="1"/>
</dbReference>
<dbReference type="InterPro" id="IPR009006">
    <property type="entry name" value="Ala_racemase/Decarboxylase_C"/>
</dbReference>
<dbReference type="Pfam" id="PF02784">
    <property type="entry name" value="Orn_Arg_deC_N"/>
    <property type="match status" value="1"/>
</dbReference>
<dbReference type="PRINTS" id="PR01179">
    <property type="entry name" value="ODADCRBXLASE"/>
</dbReference>
<comment type="similarity">
    <text evidence="2">Belongs to the Orn/Lys/Arg decarboxylase class-II family.</text>
</comment>
<keyword evidence="4" id="KW-0620">Polyamine biosynthesis</keyword>
<dbReference type="InterPro" id="IPR022644">
    <property type="entry name" value="De-COase2_N"/>
</dbReference>